<keyword evidence="8" id="KW-0492">Microsome</keyword>
<feature type="active site" description="Proton acceptor" evidence="10">
    <location>
        <position position="345"/>
    </location>
</feature>
<dbReference type="InterPro" id="IPR027268">
    <property type="entry name" value="Peptidase_M4/M1_CTD_sf"/>
</dbReference>
<dbReference type="InterPro" id="IPR050344">
    <property type="entry name" value="Peptidase_M1_aminopeptidases"/>
</dbReference>
<keyword evidence="13" id="KW-0812">Transmembrane</keyword>
<dbReference type="PANTHER" id="PTHR11533">
    <property type="entry name" value="PROTEASE M1 ZINC METALLOPROTEASE"/>
    <property type="match status" value="1"/>
</dbReference>
<comment type="cofactor">
    <cofactor evidence="11 13">
        <name>Zn(2+)</name>
        <dbReference type="ChEBI" id="CHEBI:29105"/>
    </cofactor>
    <text evidence="11 13">Binds 1 zinc ion per subunit.</text>
</comment>
<evidence type="ECO:0000256" key="11">
    <source>
        <dbReference type="PIRSR" id="PIRSR634016-3"/>
    </source>
</evidence>
<dbReference type="Gene3D" id="2.60.40.1730">
    <property type="entry name" value="tricorn interacting facor f3 domain"/>
    <property type="match status" value="1"/>
</dbReference>
<evidence type="ECO:0000259" key="15">
    <source>
        <dbReference type="Pfam" id="PF11838"/>
    </source>
</evidence>
<keyword evidence="13" id="KW-0472">Membrane</keyword>
<dbReference type="Gene3D" id="2.60.40.1910">
    <property type="match status" value="1"/>
</dbReference>
<keyword evidence="9 13" id="KW-0482">Metalloprotease</keyword>
<evidence type="ECO:0000256" key="12">
    <source>
        <dbReference type="PIRSR" id="PIRSR634016-4"/>
    </source>
</evidence>
<evidence type="ECO:0000256" key="2">
    <source>
        <dbReference type="ARBA" id="ARBA00010136"/>
    </source>
</evidence>
<dbReference type="InterPro" id="IPR014782">
    <property type="entry name" value="Peptidase_M1_dom"/>
</dbReference>
<dbReference type="EnsemblPlants" id="Kaladp0008s0484.1.v1.1">
    <property type="protein sequence ID" value="Kaladp0008s0484.1.v1.1"/>
    <property type="gene ID" value="Kaladp0008s0484.v1.1"/>
</dbReference>
<keyword evidence="7 11" id="KW-0862">Zinc</keyword>
<dbReference type="Gene3D" id="1.25.50.20">
    <property type="match status" value="1"/>
</dbReference>
<evidence type="ECO:0000259" key="16">
    <source>
        <dbReference type="Pfam" id="PF17900"/>
    </source>
</evidence>
<organism evidence="17 18">
    <name type="scientific">Kalanchoe fedtschenkoi</name>
    <name type="common">Lavender scallops</name>
    <name type="synonym">South American air plant</name>
    <dbReference type="NCBI Taxonomy" id="63787"/>
    <lineage>
        <taxon>Eukaryota</taxon>
        <taxon>Viridiplantae</taxon>
        <taxon>Streptophyta</taxon>
        <taxon>Embryophyta</taxon>
        <taxon>Tracheophyta</taxon>
        <taxon>Spermatophyta</taxon>
        <taxon>Magnoliopsida</taxon>
        <taxon>eudicotyledons</taxon>
        <taxon>Gunneridae</taxon>
        <taxon>Pentapetalae</taxon>
        <taxon>Saxifragales</taxon>
        <taxon>Crassulaceae</taxon>
        <taxon>Kalanchoe</taxon>
    </lineage>
</organism>
<dbReference type="GO" id="GO:0070006">
    <property type="term" value="F:metalloaminopeptidase activity"/>
    <property type="evidence" value="ECO:0007669"/>
    <property type="project" value="TreeGrafter"/>
</dbReference>
<dbReference type="PRINTS" id="PR00756">
    <property type="entry name" value="ALADIPTASE"/>
</dbReference>
<evidence type="ECO:0000256" key="4">
    <source>
        <dbReference type="ARBA" id="ARBA00022670"/>
    </source>
</evidence>
<evidence type="ECO:0000256" key="6">
    <source>
        <dbReference type="ARBA" id="ARBA00022801"/>
    </source>
</evidence>
<dbReference type="GO" id="GO:0005737">
    <property type="term" value="C:cytoplasm"/>
    <property type="evidence" value="ECO:0007669"/>
    <property type="project" value="TreeGrafter"/>
</dbReference>
<feature type="binding site" evidence="11">
    <location>
        <position position="348"/>
    </location>
    <ligand>
        <name>Zn(2+)</name>
        <dbReference type="ChEBI" id="CHEBI:29105"/>
        <note>catalytic</note>
    </ligand>
</feature>
<dbReference type="InterPro" id="IPR045357">
    <property type="entry name" value="Aminopeptidase_N-like_N"/>
</dbReference>
<name>A0A7N0RE91_KALFE</name>
<evidence type="ECO:0000313" key="17">
    <source>
        <dbReference type="EnsemblPlants" id="Kaladp0008s0484.1.v1.1"/>
    </source>
</evidence>
<dbReference type="InterPro" id="IPR001930">
    <property type="entry name" value="Peptidase_M1"/>
</dbReference>
<keyword evidence="5 11" id="KW-0479">Metal-binding</keyword>
<dbReference type="FunFam" id="1.10.390.10:FF:000001">
    <property type="entry name" value="Aminopeptidase"/>
    <property type="match status" value="1"/>
</dbReference>
<dbReference type="GO" id="GO:0005615">
    <property type="term" value="C:extracellular space"/>
    <property type="evidence" value="ECO:0007669"/>
    <property type="project" value="TreeGrafter"/>
</dbReference>
<dbReference type="GO" id="GO:0006508">
    <property type="term" value="P:proteolysis"/>
    <property type="evidence" value="ECO:0007669"/>
    <property type="project" value="UniProtKB-KW"/>
</dbReference>
<keyword evidence="3 13" id="KW-0031">Aminopeptidase</keyword>
<protein>
    <recommendedName>
        <fullName evidence="13">Aminopeptidase</fullName>
        <ecNumber evidence="13">3.4.11.-</ecNumber>
    </recommendedName>
</protein>
<evidence type="ECO:0000256" key="1">
    <source>
        <dbReference type="ARBA" id="ARBA00004174"/>
    </source>
</evidence>
<dbReference type="Pfam" id="PF17900">
    <property type="entry name" value="Peptidase_M1_N"/>
    <property type="match status" value="1"/>
</dbReference>
<dbReference type="Gramene" id="Kaladp0008s0484.1.v1.1">
    <property type="protein sequence ID" value="Kaladp0008s0484.1.v1.1"/>
    <property type="gene ID" value="Kaladp0008s0484.v1.1"/>
</dbReference>
<feature type="domain" description="Peptidase M1 membrane alanine aminopeptidase" evidence="14">
    <location>
        <begin position="274"/>
        <end position="488"/>
    </location>
</feature>
<evidence type="ECO:0000313" key="18">
    <source>
        <dbReference type="Proteomes" id="UP000594263"/>
    </source>
</evidence>
<feature type="transmembrane region" description="Helical" evidence="13">
    <location>
        <begin position="20"/>
        <end position="42"/>
    </location>
</feature>
<dbReference type="Pfam" id="PF11838">
    <property type="entry name" value="ERAP1_C"/>
    <property type="match status" value="1"/>
</dbReference>
<feature type="site" description="Transition state stabilizer" evidence="12">
    <location>
        <position position="429"/>
    </location>
</feature>
<dbReference type="CDD" id="cd09601">
    <property type="entry name" value="M1_APN-Q_like"/>
    <property type="match status" value="1"/>
</dbReference>
<reference evidence="17" key="1">
    <citation type="submission" date="2021-01" db="UniProtKB">
        <authorList>
            <consortium name="EnsemblPlants"/>
        </authorList>
    </citation>
    <scope>IDENTIFICATION</scope>
</reference>
<dbReference type="Proteomes" id="UP000594263">
    <property type="component" value="Unplaced"/>
</dbReference>
<dbReference type="InterPro" id="IPR034016">
    <property type="entry name" value="M1_APN-typ"/>
</dbReference>
<dbReference type="GO" id="GO:0043171">
    <property type="term" value="P:peptide catabolic process"/>
    <property type="evidence" value="ECO:0007669"/>
    <property type="project" value="TreeGrafter"/>
</dbReference>
<evidence type="ECO:0000256" key="8">
    <source>
        <dbReference type="ARBA" id="ARBA00022848"/>
    </source>
</evidence>
<dbReference type="InterPro" id="IPR042097">
    <property type="entry name" value="Aminopeptidase_N-like_N_sf"/>
</dbReference>
<comment type="similarity">
    <text evidence="2 13">Belongs to the peptidase M1 family.</text>
</comment>
<evidence type="ECO:0000256" key="9">
    <source>
        <dbReference type="ARBA" id="ARBA00023049"/>
    </source>
</evidence>
<evidence type="ECO:0000256" key="5">
    <source>
        <dbReference type="ARBA" id="ARBA00022723"/>
    </source>
</evidence>
<dbReference type="EC" id="3.4.11.-" evidence="13"/>
<keyword evidence="6 13" id="KW-0378">Hydrolase</keyword>
<dbReference type="GO" id="GO:0016020">
    <property type="term" value="C:membrane"/>
    <property type="evidence" value="ECO:0007669"/>
    <property type="project" value="TreeGrafter"/>
</dbReference>
<dbReference type="SUPFAM" id="SSF63737">
    <property type="entry name" value="Leukotriene A4 hydrolase N-terminal domain"/>
    <property type="match status" value="1"/>
</dbReference>
<keyword evidence="8" id="KW-0256">Endoplasmic reticulum</keyword>
<keyword evidence="13" id="KW-1133">Transmembrane helix</keyword>
<dbReference type="GO" id="GO:0042277">
    <property type="term" value="F:peptide binding"/>
    <property type="evidence" value="ECO:0007669"/>
    <property type="project" value="TreeGrafter"/>
</dbReference>
<accession>A0A7N0RE91</accession>
<evidence type="ECO:0000259" key="14">
    <source>
        <dbReference type="Pfam" id="PF01433"/>
    </source>
</evidence>
<dbReference type="AlphaFoldDB" id="A0A7N0RE91"/>
<evidence type="ECO:0000256" key="10">
    <source>
        <dbReference type="PIRSR" id="PIRSR634016-1"/>
    </source>
</evidence>
<dbReference type="Gene3D" id="1.10.390.10">
    <property type="entry name" value="Neutral Protease Domain 2"/>
    <property type="match status" value="1"/>
</dbReference>
<keyword evidence="4 13" id="KW-0645">Protease</keyword>
<feature type="binding site" evidence="11">
    <location>
        <position position="344"/>
    </location>
    <ligand>
        <name>Zn(2+)</name>
        <dbReference type="ChEBI" id="CHEBI:29105"/>
        <note>catalytic</note>
    </ligand>
</feature>
<feature type="domain" description="ERAP1-like C-terminal" evidence="15">
    <location>
        <begin position="570"/>
        <end position="893"/>
    </location>
</feature>
<dbReference type="Pfam" id="PF01433">
    <property type="entry name" value="Peptidase_M1"/>
    <property type="match status" value="1"/>
</dbReference>
<evidence type="ECO:0000256" key="13">
    <source>
        <dbReference type="RuleBase" id="RU364040"/>
    </source>
</evidence>
<feature type="binding site" evidence="11">
    <location>
        <position position="367"/>
    </location>
    <ligand>
        <name>Zn(2+)</name>
        <dbReference type="ChEBI" id="CHEBI:29105"/>
        <note>catalytic</note>
    </ligand>
</feature>
<dbReference type="GO" id="GO:0008270">
    <property type="term" value="F:zinc ion binding"/>
    <property type="evidence" value="ECO:0007669"/>
    <property type="project" value="UniProtKB-UniRule"/>
</dbReference>
<dbReference type="PANTHER" id="PTHR11533:SF174">
    <property type="entry name" value="PUROMYCIN-SENSITIVE AMINOPEPTIDASE-RELATED"/>
    <property type="match status" value="1"/>
</dbReference>
<keyword evidence="18" id="KW-1185">Reference proteome</keyword>
<dbReference type="InterPro" id="IPR024571">
    <property type="entry name" value="ERAP1-like_C_dom"/>
</dbReference>
<evidence type="ECO:0000256" key="3">
    <source>
        <dbReference type="ARBA" id="ARBA00022438"/>
    </source>
</evidence>
<proteinExistence type="inferred from homology"/>
<comment type="subcellular location">
    <subcellularLocation>
        <location evidence="1">Microsome membrane</location>
        <topology evidence="1">Peripheral membrane protein</topology>
    </subcellularLocation>
</comment>
<evidence type="ECO:0000256" key="7">
    <source>
        <dbReference type="ARBA" id="ARBA00022833"/>
    </source>
</evidence>
<feature type="domain" description="Aminopeptidase N-like N-terminal" evidence="16">
    <location>
        <begin position="56"/>
        <end position="239"/>
    </location>
</feature>
<dbReference type="SUPFAM" id="SSF55486">
    <property type="entry name" value="Metalloproteases ('zincins'), catalytic domain"/>
    <property type="match status" value="1"/>
</dbReference>
<sequence length="920" mass="104368">MLCGVFEVMGRGGRRRRMGVSSGCGIGGFVVGLIVACMFVGLSGEEEQLRLPKFAVPKHYSIRLQPDLVHLKFNGSVEIQVEIVENTTRLILNAAVLDIAKSSISFHNSKKLFRPVKMDTDAESERITLEFGERLPLGIGVLGMNFGGNVSYDIQGLFRRTYTFKGEERNMIATQFESIYARRCFPCWDEPAFKATFSMTLDVPSHLTALSNMPVLEEQINGLSKTVYFQKSPLMSTYLVAVAIGQFDYVEGHSSDGIKVRVYCPIGRTSEAVFALNLGVRALDFFREYLSMPFALPKLDMIAIPDFPQGMENYGLVIYGESEILADNQSSKDQLQHVAKFVTHELAHQWFGDLVTLEWWTDTWLNEGFATWLSYLAVDSLFPEWDVWFNFVIGTESALWEDSLPETHPVVPKLNHVIEIDDVFDDIIYEKGAHIVRMLNAYLGPKTFQHSLAVYVKKYAWSNTRTDDLWDVLGEVSGLPVKYVMDSWVRKNGFPVLSVSASRHVLELGQSRISPGDGAQQWIVPVRLCCGTYGACHNIILHGKNEAFDLRKLEGCSCTIENGRSEACPWIKINVNRTGFYRVVYEESLISGLRHAVESKDFSQSDRYALLVDSYRPGKAPNPKQQLTSLLSLMSAYSKEDNGNIMRQLIQRSVDIVRITSDATPQQAGCIKQIFIGILENYATSVGWEARQDESYIDTETRTDILKALARLGHQRTLAEAKRRFHAYLVDKNTSLFPAYIRRVAYVAVMQTVNSSSRSDFKSLMSIMKDRNHTEWESKFQIGESLTTCPDPVIVLKALNFLISPEVTKLIGPPEEFDISWEGREVAWTWLKEKWGYFTHKFRSSPYMASYFEGIYSQFASAEKAREVRDFFAHKQMSPMAARSLKGSIDRIHMRAKWVARIRKERDLPSLVKKLSRGTC</sequence>